<comment type="caution">
    <text evidence="11">The sequence shown here is derived from an EMBL/GenBank/DDBJ whole genome shotgun (WGS) entry which is preliminary data.</text>
</comment>
<evidence type="ECO:0000256" key="9">
    <source>
        <dbReference type="HAMAP-Rule" id="MF_00151"/>
    </source>
</evidence>
<evidence type="ECO:0000256" key="7">
    <source>
        <dbReference type="ARBA" id="ARBA00022993"/>
    </source>
</evidence>
<dbReference type="InterPro" id="IPR001980">
    <property type="entry name" value="PPAT"/>
</dbReference>
<proteinExistence type="inferred from homology"/>
<evidence type="ECO:0000256" key="4">
    <source>
        <dbReference type="ARBA" id="ARBA00022741"/>
    </source>
</evidence>
<dbReference type="Gene3D" id="3.40.50.620">
    <property type="entry name" value="HUPs"/>
    <property type="match status" value="1"/>
</dbReference>
<feature type="binding site" evidence="9">
    <location>
        <begin position="91"/>
        <end position="93"/>
    </location>
    <ligand>
        <name>ATP</name>
        <dbReference type="ChEBI" id="CHEBI:30616"/>
    </ligand>
</feature>
<feature type="binding site" evidence="9">
    <location>
        <position position="76"/>
    </location>
    <ligand>
        <name>substrate</name>
    </ligand>
</feature>
<dbReference type="InterPro" id="IPR004821">
    <property type="entry name" value="Cyt_trans-like"/>
</dbReference>
<keyword evidence="2 9" id="KW-0808">Transferase</keyword>
<keyword evidence="6 9" id="KW-0460">Magnesium</keyword>
<dbReference type="EC" id="2.7.7.3" evidence="9"/>
<feature type="binding site" evidence="9">
    <location>
        <position position="20"/>
    </location>
    <ligand>
        <name>ATP</name>
        <dbReference type="ChEBI" id="CHEBI:30616"/>
    </ligand>
</feature>
<evidence type="ECO:0000256" key="8">
    <source>
        <dbReference type="ARBA" id="ARBA00029346"/>
    </source>
</evidence>
<dbReference type="NCBIfam" id="TIGR01510">
    <property type="entry name" value="coaD_prev_kdtB"/>
    <property type="match status" value="1"/>
</dbReference>
<dbReference type="PANTHER" id="PTHR21342">
    <property type="entry name" value="PHOSPHOPANTETHEINE ADENYLYLTRANSFERASE"/>
    <property type="match status" value="1"/>
</dbReference>
<comment type="pathway">
    <text evidence="9">Cofactor biosynthesis; coenzyme A biosynthesis; CoA from (R)-pantothenate: step 4/5.</text>
</comment>
<dbReference type="CDD" id="cd02163">
    <property type="entry name" value="PPAT"/>
    <property type="match status" value="1"/>
</dbReference>
<comment type="function">
    <text evidence="9">Reversibly transfers an adenylyl group from ATP to 4'-phosphopantetheine, yielding dephospho-CoA (dPCoA) and pyrophosphate.</text>
</comment>
<keyword evidence="7 9" id="KW-0173">Coenzyme A biosynthesis</keyword>
<comment type="similarity">
    <text evidence="9">Belongs to the bacterial CoaD family.</text>
</comment>
<dbReference type="EMBL" id="JAQIBC010000009">
    <property type="protein sequence ID" value="MDM5264519.1"/>
    <property type="molecule type" value="Genomic_DNA"/>
</dbReference>
<feature type="binding site" evidence="9">
    <location>
        <position position="90"/>
    </location>
    <ligand>
        <name>substrate</name>
    </ligand>
</feature>
<feature type="site" description="Transition state stabilizer" evidence="9">
    <location>
        <position position="20"/>
    </location>
</feature>
<dbReference type="GO" id="GO:0004595">
    <property type="term" value="F:pantetheine-phosphate adenylyltransferase activity"/>
    <property type="evidence" value="ECO:0007669"/>
    <property type="project" value="UniProtKB-EC"/>
</dbReference>
<keyword evidence="3 9" id="KW-0548">Nucleotidyltransferase</keyword>
<dbReference type="HAMAP" id="MF_00151">
    <property type="entry name" value="PPAT_bact"/>
    <property type="match status" value="1"/>
</dbReference>
<feature type="domain" description="Cytidyltransferase-like" evidence="10">
    <location>
        <begin position="8"/>
        <end position="136"/>
    </location>
</feature>
<feature type="binding site" evidence="9">
    <location>
        <begin position="126"/>
        <end position="132"/>
    </location>
    <ligand>
        <name>ATP</name>
        <dbReference type="ChEBI" id="CHEBI:30616"/>
    </ligand>
</feature>
<keyword evidence="4 9" id="KW-0547">Nucleotide-binding</keyword>
<evidence type="ECO:0000259" key="10">
    <source>
        <dbReference type="Pfam" id="PF01467"/>
    </source>
</evidence>
<evidence type="ECO:0000313" key="11">
    <source>
        <dbReference type="EMBL" id="MDM5264519.1"/>
    </source>
</evidence>
<name>A0ABT7QTX2_9BACT</name>
<feature type="binding site" evidence="9">
    <location>
        <position position="12"/>
    </location>
    <ligand>
        <name>substrate</name>
    </ligand>
</feature>
<gene>
    <name evidence="9 11" type="primary">coaD</name>
    <name evidence="11" type="ORF">PF327_09975</name>
</gene>
<evidence type="ECO:0000256" key="6">
    <source>
        <dbReference type="ARBA" id="ARBA00022842"/>
    </source>
</evidence>
<reference evidence="11" key="1">
    <citation type="submission" date="2023-01" db="EMBL/GenBank/DDBJ databases">
        <title>Sulfurovum sp. XTW-4 genome assembly.</title>
        <authorList>
            <person name="Wang J."/>
        </authorList>
    </citation>
    <scope>NUCLEOTIDE SEQUENCE</scope>
    <source>
        <strain evidence="11">XTW-4</strain>
    </source>
</reference>
<dbReference type="Proteomes" id="UP001169066">
    <property type="component" value="Unassembled WGS sequence"/>
</dbReference>
<dbReference type="NCBIfam" id="TIGR00125">
    <property type="entry name" value="cyt_tran_rel"/>
    <property type="match status" value="1"/>
</dbReference>
<keyword evidence="12" id="KW-1185">Reference proteome</keyword>
<evidence type="ECO:0000256" key="2">
    <source>
        <dbReference type="ARBA" id="ARBA00022679"/>
    </source>
</evidence>
<dbReference type="SUPFAM" id="SSF52374">
    <property type="entry name" value="Nucleotidylyl transferase"/>
    <property type="match status" value="1"/>
</dbReference>
<keyword evidence="5 9" id="KW-0067">ATP-binding</keyword>
<comment type="cofactor">
    <cofactor evidence="9">
        <name>Mg(2+)</name>
        <dbReference type="ChEBI" id="CHEBI:18420"/>
    </cofactor>
</comment>
<accession>A0ABT7QTX2</accession>
<protein>
    <recommendedName>
        <fullName evidence="9">Phosphopantetheine adenylyltransferase</fullName>
        <ecNumber evidence="9">2.7.7.3</ecNumber>
    </recommendedName>
    <alternativeName>
        <fullName evidence="9">Dephospho-CoA pyrophosphorylase</fullName>
    </alternativeName>
    <alternativeName>
        <fullName evidence="9">Pantetheine-phosphate adenylyltransferase</fullName>
        <shortName evidence="9">PPAT</shortName>
    </alternativeName>
</protein>
<evidence type="ECO:0000313" key="12">
    <source>
        <dbReference type="Proteomes" id="UP001169066"/>
    </source>
</evidence>
<comment type="subunit">
    <text evidence="9">Homohexamer.</text>
</comment>
<sequence length="160" mass="17847">MSENRRAIYPGTFDPITNGHIDIISRASHMFDEIIVAVADSEAKKPMFTLEQRINMVKAATKDFPTVKVIGFRGLLVDLSDELEANIIVRGLRAVSDFEYELQMGYANASLKKELETVYLMPSLEHAFVSSSVVRSILNFDGKIGHLVPAEAFKLIKCVL</sequence>
<evidence type="ECO:0000256" key="3">
    <source>
        <dbReference type="ARBA" id="ARBA00022695"/>
    </source>
</evidence>
<evidence type="ECO:0000256" key="1">
    <source>
        <dbReference type="ARBA" id="ARBA00022490"/>
    </source>
</evidence>
<dbReference type="Pfam" id="PF01467">
    <property type="entry name" value="CTP_transf_like"/>
    <property type="match status" value="1"/>
</dbReference>
<feature type="binding site" evidence="9">
    <location>
        <position position="101"/>
    </location>
    <ligand>
        <name>ATP</name>
        <dbReference type="ChEBI" id="CHEBI:30616"/>
    </ligand>
</feature>
<dbReference type="InterPro" id="IPR014729">
    <property type="entry name" value="Rossmann-like_a/b/a_fold"/>
</dbReference>
<feature type="binding site" evidence="9">
    <location>
        <position position="44"/>
    </location>
    <ligand>
        <name>substrate</name>
    </ligand>
</feature>
<comment type="catalytic activity">
    <reaction evidence="8 9">
        <text>(R)-4'-phosphopantetheine + ATP + H(+) = 3'-dephospho-CoA + diphosphate</text>
        <dbReference type="Rhea" id="RHEA:19801"/>
        <dbReference type="ChEBI" id="CHEBI:15378"/>
        <dbReference type="ChEBI" id="CHEBI:30616"/>
        <dbReference type="ChEBI" id="CHEBI:33019"/>
        <dbReference type="ChEBI" id="CHEBI:57328"/>
        <dbReference type="ChEBI" id="CHEBI:61723"/>
        <dbReference type="EC" id="2.7.7.3"/>
    </reaction>
</comment>
<dbReference type="RefSeq" id="WP_008241974.1">
    <property type="nucleotide sequence ID" value="NZ_JAQIBC010000009.1"/>
</dbReference>
<comment type="subcellular location">
    <subcellularLocation>
        <location evidence="9">Cytoplasm</location>
    </subcellularLocation>
</comment>
<organism evidence="11 12">
    <name type="scientific">Sulfurovum xiamenensis</name>
    <dbReference type="NCBI Taxonomy" id="3019066"/>
    <lineage>
        <taxon>Bacteria</taxon>
        <taxon>Pseudomonadati</taxon>
        <taxon>Campylobacterota</taxon>
        <taxon>Epsilonproteobacteria</taxon>
        <taxon>Campylobacterales</taxon>
        <taxon>Sulfurovaceae</taxon>
        <taxon>Sulfurovum</taxon>
    </lineage>
</organism>
<feature type="binding site" evidence="9">
    <location>
        <begin position="12"/>
        <end position="13"/>
    </location>
    <ligand>
        <name>ATP</name>
        <dbReference type="ChEBI" id="CHEBI:30616"/>
    </ligand>
</feature>
<dbReference type="PANTHER" id="PTHR21342:SF1">
    <property type="entry name" value="PHOSPHOPANTETHEINE ADENYLYLTRANSFERASE"/>
    <property type="match status" value="1"/>
</dbReference>
<evidence type="ECO:0000256" key="5">
    <source>
        <dbReference type="ARBA" id="ARBA00022840"/>
    </source>
</evidence>
<keyword evidence="1 9" id="KW-0963">Cytoplasm</keyword>
<dbReference type="PRINTS" id="PR01020">
    <property type="entry name" value="LPSBIOSNTHSS"/>
</dbReference>